<feature type="compositionally biased region" description="Low complexity" evidence="1">
    <location>
        <begin position="18"/>
        <end position="59"/>
    </location>
</feature>
<dbReference type="EMBL" id="KV442058">
    <property type="protein sequence ID" value="OAQ27336.1"/>
    <property type="molecule type" value="Genomic_DNA"/>
</dbReference>
<organism evidence="2 3">
    <name type="scientific">Linnemannia elongata AG-77</name>
    <dbReference type="NCBI Taxonomy" id="1314771"/>
    <lineage>
        <taxon>Eukaryota</taxon>
        <taxon>Fungi</taxon>
        <taxon>Fungi incertae sedis</taxon>
        <taxon>Mucoromycota</taxon>
        <taxon>Mortierellomycotina</taxon>
        <taxon>Mortierellomycetes</taxon>
        <taxon>Mortierellales</taxon>
        <taxon>Mortierellaceae</taxon>
        <taxon>Linnemannia</taxon>
    </lineage>
</organism>
<evidence type="ECO:0000313" key="2">
    <source>
        <dbReference type="EMBL" id="OAQ27336.1"/>
    </source>
</evidence>
<feature type="compositionally biased region" description="Basic residues" evidence="1">
    <location>
        <begin position="7"/>
        <end position="17"/>
    </location>
</feature>
<proteinExistence type="predicted"/>
<dbReference type="Proteomes" id="UP000078512">
    <property type="component" value="Unassembled WGS sequence"/>
</dbReference>
<name>A0A197JSB0_9FUNG</name>
<dbReference type="AlphaFoldDB" id="A0A197JSB0"/>
<sequence>MFSMLRRYSRSRDHHRSSTSSTSSSVSSVSSPSSSRSPSIWSPSSSPSPSHSPSTKSSVSMAFVGAAISEANELGEEGQPIYAGNGVGNRHLVITTTATIATKPSDSDIQGKTLQQE</sequence>
<feature type="region of interest" description="Disordered" evidence="1">
    <location>
        <begin position="1"/>
        <end position="59"/>
    </location>
</feature>
<feature type="non-terminal residue" evidence="2">
    <location>
        <position position="117"/>
    </location>
</feature>
<protein>
    <submittedName>
        <fullName evidence="2">Uncharacterized protein</fullName>
    </submittedName>
</protein>
<evidence type="ECO:0000256" key="1">
    <source>
        <dbReference type="SAM" id="MobiDB-lite"/>
    </source>
</evidence>
<reference evidence="2 3" key="1">
    <citation type="submission" date="2016-05" db="EMBL/GenBank/DDBJ databases">
        <title>Genome sequencing reveals origins of a unique bacterial endosymbiosis in the earliest lineages of terrestrial Fungi.</title>
        <authorList>
            <consortium name="DOE Joint Genome Institute"/>
            <person name="Uehling J."/>
            <person name="Gryganskyi A."/>
            <person name="Hameed K."/>
            <person name="Tschaplinski T."/>
            <person name="Misztal P."/>
            <person name="Wu S."/>
            <person name="Desiro A."/>
            <person name="Vande Pol N."/>
            <person name="Du Z.-Y."/>
            <person name="Zienkiewicz A."/>
            <person name="Zienkiewicz K."/>
            <person name="Morin E."/>
            <person name="Tisserant E."/>
            <person name="Splivallo R."/>
            <person name="Hainaut M."/>
            <person name="Henrissat B."/>
            <person name="Ohm R."/>
            <person name="Kuo A."/>
            <person name="Yan J."/>
            <person name="Lipzen A."/>
            <person name="Nolan M."/>
            <person name="Labutti K."/>
            <person name="Barry K."/>
            <person name="Goldstein A."/>
            <person name="Labbe J."/>
            <person name="Schadt C."/>
            <person name="Tuskan G."/>
            <person name="Grigoriev I."/>
            <person name="Martin F."/>
            <person name="Vilgalys R."/>
            <person name="Bonito G."/>
        </authorList>
    </citation>
    <scope>NUCLEOTIDE SEQUENCE [LARGE SCALE GENOMIC DNA]</scope>
    <source>
        <strain evidence="2 3">AG-77</strain>
    </source>
</reference>
<accession>A0A197JSB0</accession>
<keyword evidence="3" id="KW-1185">Reference proteome</keyword>
<gene>
    <name evidence="2" type="ORF">K457DRAFT_21230</name>
</gene>
<evidence type="ECO:0000313" key="3">
    <source>
        <dbReference type="Proteomes" id="UP000078512"/>
    </source>
</evidence>